<proteinExistence type="predicted"/>
<name>A0A371I1M4_MUCPR</name>
<protein>
    <recommendedName>
        <fullName evidence="1">Integrase zinc-binding domain-containing protein</fullName>
    </recommendedName>
</protein>
<dbReference type="Proteomes" id="UP000257109">
    <property type="component" value="Unassembled WGS sequence"/>
</dbReference>
<comment type="caution">
    <text evidence="2">The sequence shown here is derived from an EMBL/GenBank/DDBJ whole genome shotgun (WGS) entry which is preliminary data.</text>
</comment>
<dbReference type="OrthoDB" id="1434098at2759"/>
<dbReference type="EMBL" id="QJKJ01001176">
    <property type="protein sequence ID" value="RDY08947.1"/>
    <property type="molecule type" value="Genomic_DNA"/>
</dbReference>
<organism evidence="2 3">
    <name type="scientific">Mucuna pruriens</name>
    <name type="common">Velvet bean</name>
    <name type="synonym">Dolichos pruriens</name>
    <dbReference type="NCBI Taxonomy" id="157652"/>
    <lineage>
        <taxon>Eukaryota</taxon>
        <taxon>Viridiplantae</taxon>
        <taxon>Streptophyta</taxon>
        <taxon>Embryophyta</taxon>
        <taxon>Tracheophyta</taxon>
        <taxon>Spermatophyta</taxon>
        <taxon>Magnoliopsida</taxon>
        <taxon>eudicotyledons</taxon>
        <taxon>Gunneridae</taxon>
        <taxon>Pentapetalae</taxon>
        <taxon>rosids</taxon>
        <taxon>fabids</taxon>
        <taxon>Fabales</taxon>
        <taxon>Fabaceae</taxon>
        <taxon>Papilionoideae</taxon>
        <taxon>50 kb inversion clade</taxon>
        <taxon>NPAAA clade</taxon>
        <taxon>indigoferoid/millettioid clade</taxon>
        <taxon>Phaseoleae</taxon>
        <taxon>Mucuna</taxon>
    </lineage>
</organism>
<accession>A0A371I1M4</accession>
<feature type="non-terminal residue" evidence="2">
    <location>
        <position position="1"/>
    </location>
</feature>
<evidence type="ECO:0000259" key="1">
    <source>
        <dbReference type="Pfam" id="PF17921"/>
    </source>
</evidence>
<dbReference type="InterPro" id="IPR041588">
    <property type="entry name" value="Integrase_H2C2"/>
</dbReference>
<feature type="domain" description="Integrase zinc-binding" evidence="1">
    <location>
        <begin position="116"/>
        <end position="155"/>
    </location>
</feature>
<dbReference type="Pfam" id="PF17921">
    <property type="entry name" value="Integrase_H2C2"/>
    <property type="match status" value="1"/>
</dbReference>
<evidence type="ECO:0000313" key="3">
    <source>
        <dbReference type="Proteomes" id="UP000257109"/>
    </source>
</evidence>
<dbReference type="AlphaFoldDB" id="A0A371I1M4"/>
<dbReference type="Gene3D" id="1.10.340.70">
    <property type="match status" value="1"/>
</dbReference>
<reference evidence="2" key="1">
    <citation type="submission" date="2018-05" db="EMBL/GenBank/DDBJ databases">
        <title>Draft genome of Mucuna pruriens seed.</title>
        <authorList>
            <person name="Nnadi N.E."/>
            <person name="Vos R."/>
            <person name="Hasami M.H."/>
            <person name="Devisetty U.K."/>
            <person name="Aguiy J.C."/>
        </authorList>
    </citation>
    <scope>NUCLEOTIDE SEQUENCE [LARGE SCALE GENOMIC DNA]</scope>
    <source>
        <strain evidence="2">JCA_2017</strain>
    </source>
</reference>
<sequence length="168" mass="19448">MRQRRLLEYLKDFNLTHSYHPGKANVVADTLSRKSLHIFTLMVRELDLVKQFRDLSLVWEVNPKSVSLGILKIASSLLDEIWVEAITQGKASCFEIWADGVVSLQGRNEVDPKNLSVHIAATKMYQDLKRMFWWPSMKKDVIEFEYVCLVCQKDKIETIKILATLAYS</sequence>
<evidence type="ECO:0000313" key="2">
    <source>
        <dbReference type="EMBL" id="RDY08947.1"/>
    </source>
</evidence>
<keyword evidence="3" id="KW-1185">Reference proteome</keyword>
<gene>
    <name evidence="2" type="ORF">CR513_06767</name>
</gene>